<dbReference type="InterPro" id="IPR006171">
    <property type="entry name" value="TOPRIM_dom"/>
</dbReference>
<dbReference type="RefSeq" id="WP_012676596.1">
    <property type="nucleotide sequence ID" value="NC_012440.1"/>
</dbReference>
<dbReference type="KEGG" id="pmx:PERMA_0866"/>
<dbReference type="Pfam" id="PF01751">
    <property type="entry name" value="Toprim"/>
    <property type="match status" value="1"/>
</dbReference>
<dbReference type="Proteomes" id="UP000001366">
    <property type="component" value="Chromosome"/>
</dbReference>
<dbReference type="SUPFAM" id="SSF110455">
    <property type="entry name" value="Toprim domain"/>
    <property type="match status" value="1"/>
</dbReference>
<gene>
    <name evidence="2" type="ordered locus">PERMA_0866</name>
</gene>
<dbReference type="PANTHER" id="PTHR39964">
    <property type="entry name" value="UPF0292 PROTEIN TK1411"/>
    <property type="match status" value="1"/>
</dbReference>
<evidence type="ECO:0000259" key="1">
    <source>
        <dbReference type="SMART" id="SM00493"/>
    </source>
</evidence>
<dbReference type="PaxDb" id="123214-PERMA_0866"/>
<organism evidence="2 3">
    <name type="scientific">Persephonella marina (strain DSM 14350 / EX-H1)</name>
    <dbReference type="NCBI Taxonomy" id="123214"/>
    <lineage>
        <taxon>Bacteria</taxon>
        <taxon>Pseudomonadati</taxon>
        <taxon>Aquificota</taxon>
        <taxon>Aquificia</taxon>
        <taxon>Aquificales</taxon>
        <taxon>Hydrogenothermaceae</taxon>
        <taxon>Persephonella</taxon>
    </lineage>
</organism>
<dbReference type="EMBL" id="CP001230">
    <property type="protein sequence ID" value="ACO04358.1"/>
    <property type="molecule type" value="Genomic_DNA"/>
</dbReference>
<proteinExistence type="predicted"/>
<dbReference type="eggNOG" id="COG1658">
    <property type="taxonomic scope" value="Bacteria"/>
</dbReference>
<dbReference type="HOGENOM" id="CLU_140789_2_0_0"/>
<feature type="domain" description="Toprim" evidence="1">
    <location>
        <begin position="21"/>
        <end position="90"/>
    </location>
</feature>
<evidence type="ECO:0000313" key="2">
    <source>
        <dbReference type="EMBL" id="ACO04358.1"/>
    </source>
</evidence>
<dbReference type="SMART" id="SM00493">
    <property type="entry name" value="TOPRIM"/>
    <property type="match status" value="1"/>
</dbReference>
<dbReference type="CDD" id="cd00188">
    <property type="entry name" value="TOPRIM"/>
    <property type="match status" value="1"/>
</dbReference>
<reference evidence="2 3" key="1">
    <citation type="journal article" date="2009" name="J. Bacteriol.">
        <title>Complete and draft genome sequences of six members of the Aquificales.</title>
        <authorList>
            <person name="Reysenbach A.L."/>
            <person name="Hamamura N."/>
            <person name="Podar M."/>
            <person name="Griffiths E."/>
            <person name="Ferreira S."/>
            <person name="Hochstein R."/>
            <person name="Heidelberg J."/>
            <person name="Johnson J."/>
            <person name="Mead D."/>
            <person name="Pohorille A."/>
            <person name="Sarmiento M."/>
            <person name="Schweighofer K."/>
            <person name="Seshadri R."/>
            <person name="Voytek M.A."/>
        </authorList>
    </citation>
    <scope>NUCLEOTIDE SEQUENCE [LARGE SCALE GENOMIC DNA]</scope>
    <source>
        <strain evidence="3">DSM 14350 / EX-H1</strain>
    </source>
</reference>
<protein>
    <submittedName>
        <fullName evidence="2">Toprim domain protein</fullName>
    </submittedName>
</protein>
<evidence type="ECO:0000313" key="3">
    <source>
        <dbReference type="Proteomes" id="UP000001366"/>
    </source>
</evidence>
<dbReference type="Gene3D" id="3.40.1360.10">
    <property type="match status" value="1"/>
</dbReference>
<accession>C0QPQ7</accession>
<dbReference type="PANTHER" id="PTHR39964:SF2">
    <property type="entry name" value="UPF0292 PROTEIN MJ1624"/>
    <property type="match status" value="1"/>
</dbReference>
<dbReference type="AlphaFoldDB" id="C0QPQ7"/>
<keyword evidence="3" id="KW-1185">Reference proteome</keyword>
<dbReference type="STRING" id="123214.PERMA_0866"/>
<sequence>MEFSSFEDWKEKLKEEGSRENVVVLVEGKKDEDRLKKLGIKNIIPLKGKKFYDILEKVENCSEVILLFDLDKHGEKIFCKFFQILQREGIPVNRDFRDFLKKFNIKEIENIPLEGEPELKKNEVRDAC</sequence>
<name>C0QPQ7_PERMH</name>